<keyword evidence="2" id="KW-1185">Reference proteome</keyword>
<protein>
    <submittedName>
        <fullName evidence="1">Uncharacterized protein</fullName>
    </submittedName>
</protein>
<evidence type="ECO:0000313" key="2">
    <source>
        <dbReference type="Proteomes" id="UP001150538"/>
    </source>
</evidence>
<sequence length="55" mass="6333">MTPFVHLKLMTIGRTMNELDLEYGPPTIGNYGFIYKVDDKISIEVQFDNNNRVAI</sequence>
<dbReference type="Proteomes" id="UP001150538">
    <property type="component" value="Unassembled WGS sequence"/>
</dbReference>
<gene>
    <name evidence="1" type="ORF">H4219_003072</name>
</gene>
<organism evidence="1 2">
    <name type="scientific">Mycoemilia scoparia</name>
    <dbReference type="NCBI Taxonomy" id="417184"/>
    <lineage>
        <taxon>Eukaryota</taxon>
        <taxon>Fungi</taxon>
        <taxon>Fungi incertae sedis</taxon>
        <taxon>Zoopagomycota</taxon>
        <taxon>Kickxellomycotina</taxon>
        <taxon>Kickxellomycetes</taxon>
        <taxon>Kickxellales</taxon>
        <taxon>Kickxellaceae</taxon>
        <taxon>Mycoemilia</taxon>
    </lineage>
</organism>
<dbReference type="AlphaFoldDB" id="A0A9W8DT69"/>
<accession>A0A9W8DT69</accession>
<dbReference type="EMBL" id="JANBPU010000065">
    <property type="protein sequence ID" value="KAJ1917661.1"/>
    <property type="molecule type" value="Genomic_DNA"/>
</dbReference>
<comment type="caution">
    <text evidence="1">The sequence shown here is derived from an EMBL/GenBank/DDBJ whole genome shotgun (WGS) entry which is preliminary data.</text>
</comment>
<proteinExistence type="predicted"/>
<evidence type="ECO:0000313" key="1">
    <source>
        <dbReference type="EMBL" id="KAJ1917661.1"/>
    </source>
</evidence>
<reference evidence="1" key="1">
    <citation type="submission" date="2022-07" db="EMBL/GenBank/DDBJ databases">
        <title>Phylogenomic reconstructions and comparative analyses of Kickxellomycotina fungi.</title>
        <authorList>
            <person name="Reynolds N.K."/>
            <person name="Stajich J.E."/>
            <person name="Barry K."/>
            <person name="Grigoriev I.V."/>
            <person name="Crous P."/>
            <person name="Smith M.E."/>
        </authorList>
    </citation>
    <scope>NUCLEOTIDE SEQUENCE</scope>
    <source>
        <strain evidence="1">NBRC 100468</strain>
    </source>
</reference>
<feature type="non-terminal residue" evidence="1">
    <location>
        <position position="55"/>
    </location>
</feature>
<name>A0A9W8DT69_9FUNG</name>